<evidence type="ECO:0008006" key="3">
    <source>
        <dbReference type="Google" id="ProtNLM"/>
    </source>
</evidence>
<organism evidence="1 2">
    <name type="scientific">Sphingobium ummariense RL-3</name>
    <dbReference type="NCBI Taxonomy" id="1346791"/>
    <lineage>
        <taxon>Bacteria</taxon>
        <taxon>Pseudomonadati</taxon>
        <taxon>Pseudomonadota</taxon>
        <taxon>Alphaproteobacteria</taxon>
        <taxon>Sphingomonadales</taxon>
        <taxon>Sphingomonadaceae</taxon>
        <taxon>Sphingobium</taxon>
    </lineage>
</organism>
<dbReference type="OrthoDB" id="8478788at2"/>
<dbReference type="AlphaFoldDB" id="T0J8Y7"/>
<evidence type="ECO:0000313" key="1">
    <source>
        <dbReference type="EMBL" id="EQB33297.1"/>
    </source>
</evidence>
<dbReference type="InterPro" id="IPR011738">
    <property type="entry name" value="Phage_CHP"/>
</dbReference>
<dbReference type="Proteomes" id="UP000015523">
    <property type="component" value="Unassembled WGS sequence"/>
</dbReference>
<dbReference type="EMBL" id="AUWY01000045">
    <property type="protein sequence ID" value="EQB33297.1"/>
    <property type="molecule type" value="Genomic_DNA"/>
</dbReference>
<keyword evidence="2" id="KW-1185">Reference proteome</keyword>
<sequence length="171" mass="18105">MPVEAEEGAPAAALDELKAYLRMEGGAEDALLAGLLRGAAGLCEQFIGQWLIAREARQTVIADGTWRKLAAGPVTAILEVTEAGGGTLPVERYAIDIDARGDGWVKAATDAPVTVRYRAGMAADLNGVPEAIRQGIVRLAAEHHAARMGEAAVPPAAVSALWRPWRRMRLS</sequence>
<name>T0J8Y7_9SPHN</name>
<dbReference type="CDD" id="cd08054">
    <property type="entry name" value="gp6"/>
    <property type="match status" value="1"/>
</dbReference>
<dbReference type="NCBIfam" id="TIGR02215">
    <property type="entry name" value="phage_chp_gp8"/>
    <property type="match status" value="1"/>
</dbReference>
<dbReference type="eggNOG" id="ENOG502Z7YN">
    <property type="taxonomic scope" value="Bacteria"/>
</dbReference>
<evidence type="ECO:0000313" key="2">
    <source>
        <dbReference type="Proteomes" id="UP000015523"/>
    </source>
</evidence>
<proteinExistence type="predicted"/>
<dbReference type="Gene3D" id="1.10.3230.30">
    <property type="entry name" value="Phage gp6-like head-tail connector protein"/>
    <property type="match status" value="1"/>
</dbReference>
<gene>
    <name evidence="1" type="ORF">M529_04935</name>
</gene>
<dbReference type="RefSeq" id="WP_021316928.1">
    <property type="nucleotide sequence ID" value="NZ_AUWY01000045.1"/>
</dbReference>
<comment type="caution">
    <text evidence="1">The sequence shown here is derived from an EMBL/GenBank/DDBJ whole genome shotgun (WGS) entry which is preliminary data.</text>
</comment>
<accession>T0J8Y7</accession>
<reference evidence="1 2" key="1">
    <citation type="journal article" date="2013" name="Genome Announc.">
        <title>Draft Genome Sequence of Sphingobium ummariense Strain RL-3, a Hexachlorocyclohexane-Degrading Bacterium.</title>
        <authorList>
            <person name="Kohli P."/>
            <person name="Dua A."/>
            <person name="Sangwan N."/>
            <person name="Oldach P."/>
            <person name="Khurana J.P."/>
            <person name="Lal R."/>
        </authorList>
    </citation>
    <scope>NUCLEOTIDE SEQUENCE [LARGE SCALE GENOMIC DNA]</scope>
    <source>
        <strain evidence="1 2">RL-3</strain>
    </source>
</reference>
<dbReference type="PATRIC" id="fig|1346791.3.peg.949"/>
<protein>
    <recommendedName>
        <fullName evidence="3">PhiE125 gp8 family phage protein</fullName>
    </recommendedName>
</protein>
<dbReference type="STRING" id="1346791.M529_04935"/>